<proteinExistence type="predicted"/>
<name>A0ACC3YI65_COLTU</name>
<evidence type="ECO:0000313" key="1">
    <source>
        <dbReference type="EMBL" id="KAL0931542.1"/>
    </source>
</evidence>
<dbReference type="Proteomes" id="UP000805649">
    <property type="component" value="Unassembled WGS sequence"/>
</dbReference>
<reference evidence="1 2" key="1">
    <citation type="journal article" date="2020" name="Phytopathology">
        <title>Genome Sequence Resources of Colletotrichum truncatum, C. plurivorum, C. musicola, and C. sojae: Four Species Pathogenic to Soybean (Glycine max).</title>
        <authorList>
            <person name="Rogerio F."/>
            <person name="Boufleur T.R."/>
            <person name="Ciampi-Guillardi M."/>
            <person name="Sukno S.A."/>
            <person name="Thon M.R."/>
            <person name="Massola Junior N.S."/>
            <person name="Baroncelli R."/>
        </authorList>
    </citation>
    <scope>NUCLEOTIDE SEQUENCE [LARGE SCALE GENOMIC DNA]</scope>
    <source>
        <strain evidence="1 2">CMES1059</strain>
    </source>
</reference>
<accession>A0ACC3YI65</accession>
<evidence type="ECO:0000313" key="2">
    <source>
        <dbReference type="Proteomes" id="UP000805649"/>
    </source>
</evidence>
<comment type="caution">
    <text evidence="1">The sequence shown here is derived from an EMBL/GenBank/DDBJ whole genome shotgun (WGS) entry which is preliminary data.</text>
</comment>
<sequence length="438" mass="47758">MKGPSSSPRPSISEGCVEVVVSPSSSSSDERREPQYTGFSDGQRKCIVFLVAMAAFVPPLSVFIYIPIIDTLSEELHVSIEYINITITSYLLVQGIVPALLSNIADHLGRRPIYLLSLFTFCASCIGLALQRSYFELLVFRMVQSAGTSCLLALGALVVTDISPAHRRGRYMGAMLTGVNLGPVISPFAGGIMGDTVGWHQAFWLLLSFGAVCGVCLFVFLPETCPNVVNDGRGVEGKVSWPVSSALVPIDRPLDDTPVQETPASSEHSFRNPFRGLKIIFRRLDALLLGGSALIHLSFTCIQDSLAHHAMEKYKLNGLQAGLCYVPYGLAVFLSAYGVGKVIDHDYAMVAIAHRLSISDFEGRNFENFPIEQARLRTIWYLFPLVITSTVFYGWAIQYKMNLGFVMVTQFLCCLAATGICNVSLMGLGSCKGGGPRR</sequence>
<protein>
    <submittedName>
        <fullName evidence="1">Major facilitator superfamily transporter</fullName>
    </submittedName>
</protein>
<dbReference type="EMBL" id="VUJX02000010">
    <property type="protein sequence ID" value="KAL0931542.1"/>
    <property type="molecule type" value="Genomic_DNA"/>
</dbReference>
<organism evidence="1 2">
    <name type="scientific">Colletotrichum truncatum</name>
    <name type="common">Anthracnose fungus</name>
    <name type="synonym">Colletotrichum capsici</name>
    <dbReference type="NCBI Taxonomy" id="5467"/>
    <lineage>
        <taxon>Eukaryota</taxon>
        <taxon>Fungi</taxon>
        <taxon>Dikarya</taxon>
        <taxon>Ascomycota</taxon>
        <taxon>Pezizomycotina</taxon>
        <taxon>Sordariomycetes</taxon>
        <taxon>Hypocreomycetidae</taxon>
        <taxon>Glomerellales</taxon>
        <taxon>Glomerellaceae</taxon>
        <taxon>Colletotrichum</taxon>
        <taxon>Colletotrichum truncatum species complex</taxon>
    </lineage>
</organism>
<keyword evidence="2" id="KW-1185">Reference proteome</keyword>
<gene>
    <name evidence="1" type="ORF">CTRU02_214277</name>
</gene>